<organism evidence="2 3">
    <name type="scientific">Compostibacter hankyongensis</name>
    <dbReference type="NCBI Taxonomy" id="1007089"/>
    <lineage>
        <taxon>Bacteria</taxon>
        <taxon>Pseudomonadati</taxon>
        <taxon>Bacteroidota</taxon>
        <taxon>Chitinophagia</taxon>
        <taxon>Chitinophagales</taxon>
        <taxon>Chitinophagaceae</taxon>
        <taxon>Compostibacter</taxon>
    </lineage>
</organism>
<feature type="signal peptide" evidence="1">
    <location>
        <begin position="1"/>
        <end position="20"/>
    </location>
</feature>
<dbReference type="Proteomes" id="UP001501207">
    <property type="component" value="Unassembled WGS sequence"/>
</dbReference>
<sequence length="273" mass="29495">MMKKPLIGIAALGAVLSFSACQQSGSNQNGQSEDSITEAPAAPVALSPVTGSPEFPNATLTVDKMTAEKKGDSATVSFSFGVKNYELTQQTGDAAGKQCNNSAQGQHIHFIMDNKPYVALYKPEYTLTLPLNSDHYLMTFLSRSYHESLKNPEAAKLTHFKIDGNGKIQKLDVPSSPMVFYSRPKGDYIGKDTKNVLLDFYVYGGKLGDSLQVKANVGDTTFTLSQWQPYFIQNAAMGDLNVKLQLVDGSGNALSGPNTEVDRTAHLAADEPM</sequence>
<evidence type="ECO:0000313" key="3">
    <source>
        <dbReference type="Proteomes" id="UP001501207"/>
    </source>
</evidence>
<evidence type="ECO:0000256" key="1">
    <source>
        <dbReference type="SAM" id="SignalP"/>
    </source>
</evidence>
<gene>
    <name evidence="2" type="ORF">GCM10023143_23950</name>
</gene>
<feature type="chain" id="PRO_5045355025" description="Phosphopeptide-binding protein" evidence="1">
    <location>
        <begin position="21"/>
        <end position="273"/>
    </location>
</feature>
<keyword evidence="1" id="KW-0732">Signal</keyword>
<keyword evidence="3" id="KW-1185">Reference proteome</keyword>
<evidence type="ECO:0000313" key="2">
    <source>
        <dbReference type="EMBL" id="GAA4313593.1"/>
    </source>
</evidence>
<dbReference type="EMBL" id="BAABFN010000005">
    <property type="protein sequence ID" value="GAA4313593.1"/>
    <property type="molecule type" value="Genomic_DNA"/>
</dbReference>
<proteinExistence type="predicted"/>
<name>A0ABP8FYF8_9BACT</name>
<reference evidence="3" key="1">
    <citation type="journal article" date="2019" name="Int. J. Syst. Evol. Microbiol.">
        <title>The Global Catalogue of Microorganisms (GCM) 10K type strain sequencing project: providing services to taxonomists for standard genome sequencing and annotation.</title>
        <authorList>
            <consortium name="The Broad Institute Genomics Platform"/>
            <consortium name="The Broad Institute Genome Sequencing Center for Infectious Disease"/>
            <person name="Wu L."/>
            <person name="Ma J."/>
        </authorList>
    </citation>
    <scope>NUCLEOTIDE SEQUENCE [LARGE SCALE GENOMIC DNA]</scope>
    <source>
        <strain evidence="3">JCM 17664</strain>
    </source>
</reference>
<dbReference type="PROSITE" id="PS51257">
    <property type="entry name" value="PROKAR_LIPOPROTEIN"/>
    <property type="match status" value="1"/>
</dbReference>
<accession>A0ABP8FYF8</accession>
<evidence type="ECO:0008006" key="4">
    <source>
        <dbReference type="Google" id="ProtNLM"/>
    </source>
</evidence>
<comment type="caution">
    <text evidence="2">The sequence shown here is derived from an EMBL/GenBank/DDBJ whole genome shotgun (WGS) entry which is preliminary data.</text>
</comment>
<protein>
    <recommendedName>
        <fullName evidence="4">Phosphopeptide-binding protein</fullName>
    </recommendedName>
</protein>